<proteinExistence type="predicted"/>
<organism evidence="1">
    <name type="scientific">Triticum urartu</name>
    <name type="common">Red wild einkorn</name>
    <name type="synonym">Crithodium urartu</name>
    <dbReference type="NCBI Taxonomy" id="4572"/>
    <lineage>
        <taxon>Eukaryota</taxon>
        <taxon>Viridiplantae</taxon>
        <taxon>Streptophyta</taxon>
        <taxon>Embryophyta</taxon>
        <taxon>Tracheophyta</taxon>
        <taxon>Spermatophyta</taxon>
        <taxon>Magnoliopsida</taxon>
        <taxon>Liliopsida</taxon>
        <taxon>Poales</taxon>
        <taxon>Poaceae</taxon>
        <taxon>BOP clade</taxon>
        <taxon>Pooideae</taxon>
        <taxon>Triticodae</taxon>
        <taxon>Triticeae</taxon>
        <taxon>Triticinae</taxon>
        <taxon>Triticum</taxon>
    </lineage>
</organism>
<gene>
    <name evidence="1" type="ORF">TRIUR3_28637</name>
</gene>
<evidence type="ECO:0000313" key="1">
    <source>
        <dbReference type="EMBL" id="EMS60353.1"/>
    </source>
</evidence>
<sequence length="131" mass="14246">MSTAGTIALFLEAPLPALHFDSHHREQLQEEDAQVLNSFSSVRAKVSKMRQGWGRLCLAAPGGSIYSAIRMLSKEFGSDVNSVGAGGYSMGQKIGGLVAVPKCTAAERRLPYAQRWHDDYEMYRSGTAAPQ</sequence>
<accession>M7ZAV7</accession>
<reference evidence="1" key="1">
    <citation type="journal article" date="2013" name="Nature">
        <title>Draft genome of the wheat A-genome progenitor Triticum urartu.</title>
        <authorList>
            <person name="Ling H.Q."/>
            <person name="Zhao S."/>
            <person name="Liu D."/>
            <person name="Wang J."/>
            <person name="Sun H."/>
            <person name="Zhang C."/>
            <person name="Fan H."/>
            <person name="Li D."/>
            <person name="Dong L."/>
            <person name="Tao Y."/>
            <person name="Gao C."/>
            <person name="Wu H."/>
            <person name="Li Y."/>
            <person name="Cui Y."/>
            <person name="Guo X."/>
            <person name="Zheng S."/>
            <person name="Wang B."/>
            <person name="Yu K."/>
            <person name="Liang Q."/>
            <person name="Yang W."/>
            <person name="Lou X."/>
            <person name="Chen J."/>
            <person name="Feng M."/>
            <person name="Jian J."/>
            <person name="Zhang X."/>
            <person name="Luo G."/>
            <person name="Jiang Y."/>
            <person name="Liu J."/>
            <person name="Wang Z."/>
            <person name="Sha Y."/>
            <person name="Zhang B."/>
            <person name="Wu H."/>
            <person name="Tang D."/>
            <person name="Shen Q."/>
            <person name="Xue P."/>
            <person name="Zou S."/>
            <person name="Wang X."/>
            <person name="Liu X."/>
            <person name="Wang F."/>
            <person name="Yang Y."/>
            <person name="An X."/>
            <person name="Dong Z."/>
            <person name="Zhang K."/>
            <person name="Zhang X."/>
            <person name="Luo M.C."/>
            <person name="Dvorak J."/>
            <person name="Tong Y."/>
            <person name="Wang J."/>
            <person name="Yang H."/>
            <person name="Li Z."/>
            <person name="Wang D."/>
            <person name="Zhang A."/>
            <person name="Wang J."/>
        </authorList>
    </citation>
    <scope>NUCLEOTIDE SEQUENCE</scope>
</reference>
<dbReference type="AlphaFoldDB" id="M7ZAV7"/>
<name>M7ZAV7_TRIUA</name>
<dbReference type="EMBL" id="KD110261">
    <property type="protein sequence ID" value="EMS60353.1"/>
    <property type="molecule type" value="Genomic_DNA"/>
</dbReference>
<protein>
    <submittedName>
        <fullName evidence="1">Uncharacterized protein</fullName>
    </submittedName>
</protein>